<organism evidence="1">
    <name type="scientific">Hexamita inflata</name>
    <dbReference type="NCBI Taxonomy" id="28002"/>
    <lineage>
        <taxon>Eukaryota</taxon>
        <taxon>Metamonada</taxon>
        <taxon>Diplomonadida</taxon>
        <taxon>Hexamitidae</taxon>
        <taxon>Hexamitinae</taxon>
        <taxon>Hexamita</taxon>
    </lineage>
</organism>
<dbReference type="EMBL" id="CATOUU010000787">
    <property type="protein sequence ID" value="CAI9948244.1"/>
    <property type="molecule type" value="Genomic_DNA"/>
</dbReference>
<proteinExistence type="predicted"/>
<protein>
    <submittedName>
        <fullName evidence="2">Hypothetical_protein</fullName>
    </submittedName>
</protein>
<evidence type="ECO:0000313" key="1">
    <source>
        <dbReference type="EMBL" id="CAI9948244.1"/>
    </source>
</evidence>
<gene>
    <name evidence="1" type="ORF">HINF_LOCUS35889</name>
    <name evidence="2" type="ORF">HINF_LOCUS38175</name>
</gene>
<dbReference type="AlphaFoldDB" id="A0AA86Q8T9"/>
<reference evidence="2 3" key="2">
    <citation type="submission" date="2024-07" db="EMBL/GenBank/DDBJ databases">
        <authorList>
            <person name="Akdeniz Z."/>
        </authorList>
    </citation>
    <scope>NUCLEOTIDE SEQUENCE [LARGE SCALE GENOMIC DNA]</scope>
</reference>
<name>A0AA86Q8T9_9EUKA</name>
<keyword evidence="3" id="KW-1185">Reference proteome</keyword>
<evidence type="ECO:0000313" key="2">
    <source>
        <dbReference type="EMBL" id="CAL6040105.1"/>
    </source>
</evidence>
<sequence>MNDGYNDGILVIYDSKVCLSQLQGEWKQIVLCNCELNKDNDNQIKMNLLSIAYCKLMNYSTFKSNYCRFEGCTVNQLPESKLVSLLFCTLNDTQKYNHIIELSLKRVVLNHFSTLMFPNLKNIFFCDVDVSENVGQTIGQIRQFIRFKKNNQLAVYKSLKFLTDKRKWNSQLRNYLNVSYCQLKKVFELISILKLGNQ</sequence>
<evidence type="ECO:0000313" key="3">
    <source>
        <dbReference type="Proteomes" id="UP001642409"/>
    </source>
</evidence>
<reference evidence="1" key="1">
    <citation type="submission" date="2023-06" db="EMBL/GenBank/DDBJ databases">
        <authorList>
            <person name="Kurt Z."/>
        </authorList>
    </citation>
    <scope>NUCLEOTIDE SEQUENCE</scope>
</reference>
<dbReference type="Proteomes" id="UP001642409">
    <property type="component" value="Unassembled WGS sequence"/>
</dbReference>
<comment type="caution">
    <text evidence="1">The sequence shown here is derived from an EMBL/GenBank/DDBJ whole genome shotgun (WGS) entry which is preliminary data.</text>
</comment>
<accession>A0AA86Q8T9</accession>
<dbReference type="EMBL" id="CAXDID020000144">
    <property type="protein sequence ID" value="CAL6040105.1"/>
    <property type="molecule type" value="Genomic_DNA"/>
</dbReference>